<name>A0A506YBI8_9MICO</name>
<dbReference type="AlphaFoldDB" id="A0A506YBI8"/>
<dbReference type="EMBL" id="VHQG01000001">
    <property type="protein sequence ID" value="TPW77849.1"/>
    <property type="molecule type" value="Genomic_DNA"/>
</dbReference>
<sequence length="116" mass="12126">MAQLMQEPTFAILTSLAAGARHGYAIIADVAESSDGAIRLQPGTLYSALDRLTGEGRVEVVAEEIVSGRLRRSYALTTDGVAVLAAEAERRAASARRALARVHALPVAGRVTPAVS</sequence>
<organism evidence="2 3">
    <name type="scientific">Schumannella soli</name>
    <dbReference type="NCBI Taxonomy" id="2590779"/>
    <lineage>
        <taxon>Bacteria</taxon>
        <taxon>Bacillati</taxon>
        <taxon>Actinomycetota</taxon>
        <taxon>Actinomycetes</taxon>
        <taxon>Micrococcales</taxon>
        <taxon>Microbacteriaceae</taxon>
        <taxon>Schumannella</taxon>
    </lineage>
</organism>
<dbReference type="PANTHER" id="PTHR33169">
    <property type="entry name" value="PADR-FAMILY TRANSCRIPTIONAL REGULATOR"/>
    <property type="match status" value="1"/>
</dbReference>
<dbReference type="Pfam" id="PF03551">
    <property type="entry name" value="PadR"/>
    <property type="match status" value="1"/>
</dbReference>
<dbReference type="InterPro" id="IPR052509">
    <property type="entry name" value="Metal_resp_DNA-bind_regulator"/>
</dbReference>
<dbReference type="SUPFAM" id="SSF46785">
    <property type="entry name" value="Winged helix' DNA-binding domain"/>
    <property type="match status" value="1"/>
</dbReference>
<feature type="domain" description="Transcription regulator PadR N-terminal" evidence="1">
    <location>
        <begin position="12"/>
        <end position="85"/>
    </location>
</feature>
<dbReference type="RefSeq" id="WP_141162374.1">
    <property type="nucleotide sequence ID" value="NZ_VHQG01000001.1"/>
</dbReference>
<dbReference type="PANTHER" id="PTHR33169:SF13">
    <property type="entry name" value="PADR-FAMILY TRANSCRIPTIONAL REGULATOR"/>
    <property type="match status" value="1"/>
</dbReference>
<evidence type="ECO:0000259" key="1">
    <source>
        <dbReference type="Pfam" id="PF03551"/>
    </source>
</evidence>
<gene>
    <name evidence="2" type="ORF">FJ657_04165</name>
</gene>
<evidence type="ECO:0000313" key="3">
    <source>
        <dbReference type="Proteomes" id="UP000316252"/>
    </source>
</evidence>
<dbReference type="InterPro" id="IPR036388">
    <property type="entry name" value="WH-like_DNA-bd_sf"/>
</dbReference>
<dbReference type="InterPro" id="IPR005149">
    <property type="entry name" value="Tscrpt_reg_PadR_N"/>
</dbReference>
<dbReference type="Proteomes" id="UP000316252">
    <property type="component" value="Unassembled WGS sequence"/>
</dbReference>
<protein>
    <submittedName>
        <fullName evidence="2">Helix-turn-helix transcriptional regulator</fullName>
    </submittedName>
</protein>
<dbReference type="OrthoDB" id="122286at2"/>
<evidence type="ECO:0000313" key="2">
    <source>
        <dbReference type="EMBL" id="TPW77849.1"/>
    </source>
</evidence>
<proteinExistence type="predicted"/>
<dbReference type="Gene3D" id="1.10.10.10">
    <property type="entry name" value="Winged helix-like DNA-binding domain superfamily/Winged helix DNA-binding domain"/>
    <property type="match status" value="1"/>
</dbReference>
<accession>A0A506YBI8</accession>
<reference evidence="2 3" key="1">
    <citation type="submission" date="2019-06" db="EMBL/GenBank/DDBJ databases">
        <authorList>
            <person name="Li F."/>
        </authorList>
    </citation>
    <scope>NUCLEOTIDE SEQUENCE [LARGE SCALE GENOMIC DNA]</scope>
    <source>
        <strain evidence="2 3">10F1D-1</strain>
    </source>
</reference>
<comment type="caution">
    <text evidence="2">The sequence shown here is derived from an EMBL/GenBank/DDBJ whole genome shotgun (WGS) entry which is preliminary data.</text>
</comment>
<keyword evidence="3" id="KW-1185">Reference proteome</keyword>
<dbReference type="InterPro" id="IPR036390">
    <property type="entry name" value="WH_DNA-bd_sf"/>
</dbReference>